<keyword evidence="2" id="KW-1133">Transmembrane helix</keyword>
<accession>A0A8H9LE49</accession>
<dbReference type="CDD" id="cd14947">
    <property type="entry name" value="NBR1_like"/>
    <property type="match status" value="1"/>
</dbReference>
<feature type="compositionally biased region" description="Polar residues" evidence="1">
    <location>
        <begin position="222"/>
        <end position="242"/>
    </location>
</feature>
<gene>
    <name evidence="4" type="ORF">GCM10011574_06290</name>
</gene>
<dbReference type="PANTHER" id="PTHR20930">
    <property type="entry name" value="OVARIAN CARCINOMA ANTIGEN CA125-RELATED"/>
    <property type="match status" value="1"/>
</dbReference>
<dbReference type="EMBL" id="BMMN01000001">
    <property type="protein sequence ID" value="GGO00060.1"/>
    <property type="molecule type" value="Genomic_DNA"/>
</dbReference>
<dbReference type="InterPro" id="IPR032350">
    <property type="entry name" value="Nbr1_FW"/>
</dbReference>
<evidence type="ECO:0000313" key="4">
    <source>
        <dbReference type="EMBL" id="GGO00060.1"/>
    </source>
</evidence>
<dbReference type="GO" id="GO:0005975">
    <property type="term" value="P:carbohydrate metabolic process"/>
    <property type="evidence" value="ECO:0007669"/>
    <property type="project" value="UniProtKB-ARBA"/>
</dbReference>
<sequence>MDDMRARAEAIEHFAAALRELRKTVGNPPFREMSGRSGAISHTTLHEATKGNRLPSWETTVEFVKACGADPAAYRERWDSANLAVRSSSAAGPSNRAGAFAARPPDGLEASVADVAEGRTVHNATVHNANVHNATVDGANMHSATVHSATGSHALRPAGETPASLPTPPPPPGEIAGDVRPIPSAPGSRGRFRPARPAVAALAVAAVGVAAVVLVAVAVNRGSGTDGHSANASGSPSTTSLSAADCPVHPTNPPWSPPAHEGDSAKFIGDITLPDCTRVGPRQTVTKVWRLKNAGTVPWRGYSLHRLDLPQQPDQCQTVSDVPIMDTRPGEMVDIRTDITTPKKPGLCYVRFKMMEGSGQVAFPGGRPLNFQVIVG</sequence>
<evidence type="ECO:0000259" key="3">
    <source>
        <dbReference type="Pfam" id="PF16158"/>
    </source>
</evidence>
<evidence type="ECO:0000256" key="1">
    <source>
        <dbReference type="SAM" id="MobiDB-lite"/>
    </source>
</evidence>
<dbReference type="InterPro" id="IPR013783">
    <property type="entry name" value="Ig-like_fold"/>
</dbReference>
<reference evidence="4" key="1">
    <citation type="journal article" date="2014" name="Int. J. Syst. Evol. Microbiol.">
        <title>Complete genome sequence of Corynebacterium casei LMG S-19264T (=DSM 44701T), isolated from a smear-ripened cheese.</title>
        <authorList>
            <consortium name="US DOE Joint Genome Institute (JGI-PGF)"/>
            <person name="Walter F."/>
            <person name="Albersmeier A."/>
            <person name="Kalinowski J."/>
            <person name="Ruckert C."/>
        </authorList>
    </citation>
    <scope>NUCLEOTIDE SEQUENCE</scope>
    <source>
        <strain evidence="4">CGMCC 4.7138</strain>
    </source>
</reference>
<feature type="domain" description="Nbr1 FW" evidence="3">
    <location>
        <begin position="272"/>
        <end position="363"/>
    </location>
</feature>
<comment type="caution">
    <text evidence="4">The sequence shown here is derived from an EMBL/GenBank/DDBJ whole genome shotgun (WGS) entry which is preliminary data.</text>
</comment>
<name>A0A8H9LE49_9ACTN</name>
<feature type="region of interest" description="Disordered" evidence="1">
    <location>
        <begin position="222"/>
        <end position="262"/>
    </location>
</feature>
<dbReference type="Pfam" id="PF16158">
    <property type="entry name" value="N_BRCA1_IG"/>
    <property type="match status" value="1"/>
</dbReference>
<dbReference type="Gene3D" id="2.60.40.10">
    <property type="entry name" value="Immunoglobulins"/>
    <property type="match status" value="1"/>
</dbReference>
<keyword evidence="2" id="KW-0472">Membrane</keyword>
<protein>
    <recommendedName>
        <fullName evidence="3">Nbr1 FW domain-containing protein</fullName>
    </recommendedName>
</protein>
<dbReference type="PANTHER" id="PTHR20930:SF0">
    <property type="entry name" value="PROTEIN ILRUN"/>
    <property type="match status" value="1"/>
</dbReference>
<proteinExistence type="predicted"/>
<dbReference type="Proteomes" id="UP000653480">
    <property type="component" value="Unassembled WGS sequence"/>
</dbReference>
<reference evidence="4" key="2">
    <citation type="submission" date="2020-09" db="EMBL/GenBank/DDBJ databases">
        <authorList>
            <person name="Sun Q."/>
            <person name="Zhou Y."/>
        </authorList>
    </citation>
    <scope>NUCLEOTIDE SEQUENCE</scope>
    <source>
        <strain evidence="4">CGMCC 4.7138</strain>
    </source>
</reference>
<evidence type="ECO:0000256" key="2">
    <source>
        <dbReference type="SAM" id="Phobius"/>
    </source>
</evidence>
<keyword evidence="2" id="KW-0812">Transmembrane</keyword>
<evidence type="ECO:0000313" key="5">
    <source>
        <dbReference type="Proteomes" id="UP000653480"/>
    </source>
</evidence>
<keyword evidence="5" id="KW-1185">Reference proteome</keyword>
<feature type="transmembrane region" description="Helical" evidence="2">
    <location>
        <begin position="198"/>
        <end position="219"/>
    </location>
</feature>
<feature type="region of interest" description="Disordered" evidence="1">
    <location>
        <begin position="153"/>
        <end position="192"/>
    </location>
</feature>
<organism evidence="4 5">
    <name type="scientific">Microbispora bryophytorum</name>
    <dbReference type="NCBI Taxonomy" id="1460882"/>
    <lineage>
        <taxon>Bacteria</taxon>
        <taxon>Bacillati</taxon>
        <taxon>Actinomycetota</taxon>
        <taxon>Actinomycetes</taxon>
        <taxon>Streptosporangiales</taxon>
        <taxon>Streptosporangiaceae</taxon>
        <taxon>Microbispora</taxon>
    </lineage>
</organism>
<dbReference type="OrthoDB" id="166850at2"/>
<dbReference type="AlphaFoldDB" id="A0A8H9LE49"/>